<gene>
    <name evidence="1" type="ORF">BD626DRAFT_585965</name>
</gene>
<keyword evidence="2" id="KW-1185">Reference proteome</keyword>
<name>A0A550C1T1_9AGAR</name>
<dbReference type="OrthoDB" id="3193353at2759"/>
<accession>A0A550C1T1</accession>
<evidence type="ECO:0000313" key="2">
    <source>
        <dbReference type="Proteomes" id="UP000320762"/>
    </source>
</evidence>
<dbReference type="EMBL" id="VDMD01000033">
    <property type="protein sequence ID" value="TRM58737.1"/>
    <property type="molecule type" value="Genomic_DNA"/>
</dbReference>
<organism evidence="1 2">
    <name type="scientific">Schizophyllum amplum</name>
    <dbReference type="NCBI Taxonomy" id="97359"/>
    <lineage>
        <taxon>Eukaryota</taxon>
        <taxon>Fungi</taxon>
        <taxon>Dikarya</taxon>
        <taxon>Basidiomycota</taxon>
        <taxon>Agaricomycotina</taxon>
        <taxon>Agaricomycetes</taxon>
        <taxon>Agaricomycetidae</taxon>
        <taxon>Agaricales</taxon>
        <taxon>Schizophyllaceae</taxon>
        <taxon>Schizophyllum</taxon>
    </lineage>
</organism>
<protein>
    <submittedName>
        <fullName evidence="1">Uncharacterized protein</fullName>
    </submittedName>
</protein>
<proteinExistence type="predicted"/>
<reference evidence="1 2" key="1">
    <citation type="journal article" date="2019" name="New Phytol.">
        <title>Comparative genomics reveals unique wood-decay strategies and fruiting body development in the Schizophyllaceae.</title>
        <authorList>
            <person name="Almasi E."/>
            <person name="Sahu N."/>
            <person name="Krizsan K."/>
            <person name="Balint B."/>
            <person name="Kovacs G.M."/>
            <person name="Kiss B."/>
            <person name="Cseklye J."/>
            <person name="Drula E."/>
            <person name="Henrissat B."/>
            <person name="Nagy I."/>
            <person name="Chovatia M."/>
            <person name="Adam C."/>
            <person name="LaButti K."/>
            <person name="Lipzen A."/>
            <person name="Riley R."/>
            <person name="Grigoriev I.V."/>
            <person name="Nagy L.G."/>
        </authorList>
    </citation>
    <scope>NUCLEOTIDE SEQUENCE [LARGE SCALE GENOMIC DNA]</scope>
    <source>
        <strain evidence="1 2">NL-1724</strain>
    </source>
</reference>
<dbReference type="AlphaFoldDB" id="A0A550C1T1"/>
<comment type="caution">
    <text evidence="1">The sequence shown here is derived from an EMBL/GenBank/DDBJ whole genome shotgun (WGS) entry which is preliminary data.</text>
</comment>
<dbReference type="Proteomes" id="UP000320762">
    <property type="component" value="Unassembled WGS sequence"/>
</dbReference>
<evidence type="ECO:0000313" key="1">
    <source>
        <dbReference type="EMBL" id="TRM58737.1"/>
    </source>
</evidence>
<sequence length="262" mass="29016">MSSQQAGPLPDYSWTFTSHVNPVAVIVDLRQKLETRHVLTTSHTLLHFYYIVADAHTIIASLHRWRHDQWPPTEEVTEGLLRAAFQDQRKKSFIQRHSVRVMPSHVHLFSAGDIALEAHSTAMWIDNSTGDKTGKWLAGALLKLPPDDEPVNDVQITTFDKTPMRAAERWVDVEVDDRGVGSLSGRLGRSNCMSTSKVGDGGLSSIYFTYGDVPLVSDSLSRLFTQGTAARTARETPSESHFIDCSIATFFPDGNVGPRGTP</sequence>